<sequence length="157" mass="17814">MFAKPQSEHRWLDQLVGNWDFEHVCQTPDGTKSSTLGQMRCRSLGGMWLVCESNGESEGSEAWSSILTVGFDPALNQYVGTFIASMMANIWHYRGVLEAKNNRLPLESQGPAFDGTGTCNYRDTIAIIDRDHWLFTSEMQLEDTTWQQFMSGNHIRS</sequence>
<name>A0A518GAU1_9BACT</name>
<proteinExistence type="predicted"/>
<accession>A0A518GAU1</accession>
<evidence type="ECO:0000313" key="1">
    <source>
        <dbReference type="EMBL" id="QDV25726.1"/>
    </source>
</evidence>
<evidence type="ECO:0008006" key="3">
    <source>
        <dbReference type="Google" id="ProtNLM"/>
    </source>
</evidence>
<dbReference type="Proteomes" id="UP000318017">
    <property type="component" value="Chromosome"/>
</dbReference>
<gene>
    <name evidence="1" type="ORF">Q31a_40530</name>
</gene>
<keyword evidence="2" id="KW-1185">Reference proteome</keyword>
<reference evidence="1 2" key="1">
    <citation type="submission" date="2019-02" db="EMBL/GenBank/DDBJ databases">
        <title>Deep-cultivation of Planctomycetes and their phenomic and genomic characterization uncovers novel biology.</title>
        <authorList>
            <person name="Wiegand S."/>
            <person name="Jogler M."/>
            <person name="Boedeker C."/>
            <person name="Pinto D."/>
            <person name="Vollmers J."/>
            <person name="Rivas-Marin E."/>
            <person name="Kohn T."/>
            <person name="Peeters S.H."/>
            <person name="Heuer A."/>
            <person name="Rast P."/>
            <person name="Oberbeckmann S."/>
            <person name="Bunk B."/>
            <person name="Jeske O."/>
            <person name="Meyerdierks A."/>
            <person name="Storesund J.E."/>
            <person name="Kallscheuer N."/>
            <person name="Luecker S."/>
            <person name="Lage O.M."/>
            <person name="Pohl T."/>
            <person name="Merkel B.J."/>
            <person name="Hornburger P."/>
            <person name="Mueller R.-W."/>
            <person name="Bruemmer F."/>
            <person name="Labrenz M."/>
            <person name="Spormann A.M."/>
            <person name="Op den Camp H."/>
            <person name="Overmann J."/>
            <person name="Amann R."/>
            <person name="Jetten M.S.M."/>
            <person name="Mascher T."/>
            <person name="Medema M.H."/>
            <person name="Devos D.P."/>
            <person name="Kaster A.-K."/>
            <person name="Ovreas L."/>
            <person name="Rohde M."/>
            <person name="Galperin M.Y."/>
            <person name="Jogler C."/>
        </authorList>
    </citation>
    <scope>NUCLEOTIDE SEQUENCE [LARGE SCALE GENOMIC DNA]</scope>
    <source>
        <strain evidence="1 2">Q31a</strain>
    </source>
</reference>
<dbReference type="RefSeq" id="WP_145081213.1">
    <property type="nucleotide sequence ID" value="NZ_CP036298.1"/>
</dbReference>
<dbReference type="Pfam" id="PF07617">
    <property type="entry name" value="DUF1579"/>
    <property type="match status" value="1"/>
</dbReference>
<dbReference type="KEGG" id="ahel:Q31a_40530"/>
<dbReference type="AlphaFoldDB" id="A0A518GAU1"/>
<dbReference type="EMBL" id="CP036298">
    <property type="protein sequence ID" value="QDV25726.1"/>
    <property type="molecule type" value="Genomic_DNA"/>
</dbReference>
<dbReference type="InterPro" id="IPR011473">
    <property type="entry name" value="DUF1579"/>
</dbReference>
<dbReference type="OrthoDB" id="512336at2"/>
<evidence type="ECO:0000313" key="2">
    <source>
        <dbReference type="Proteomes" id="UP000318017"/>
    </source>
</evidence>
<protein>
    <recommendedName>
        <fullName evidence="3">DUF1579 domain-containing protein</fullName>
    </recommendedName>
</protein>
<organism evidence="1 2">
    <name type="scientific">Aureliella helgolandensis</name>
    <dbReference type="NCBI Taxonomy" id="2527968"/>
    <lineage>
        <taxon>Bacteria</taxon>
        <taxon>Pseudomonadati</taxon>
        <taxon>Planctomycetota</taxon>
        <taxon>Planctomycetia</taxon>
        <taxon>Pirellulales</taxon>
        <taxon>Pirellulaceae</taxon>
        <taxon>Aureliella</taxon>
    </lineage>
</organism>